<evidence type="ECO:0000313" key="3">
    <source>
        <dbReference type="Proteomes" id="UP001286313"/>
    </source>
</evidence>
<comment type="caution">
    <text evidence="2">The sequence shown here is derived from an EMBL/GenBank/DDBJ whole genome shotgun (WGS) entry which is preliminary data.</text>
</comment>
<evidence type="ECO:0000313" key="2">
    <source>
        <dbReference type="EMBL" id="KAK3852604.1"/>
    </source>
</evidence>
<name>A0AAE1BNV0_PETCI</name>
<proteinExistence type="predicted"/>
<organism evidence="2 3">
    <name type="scientific">Petrolisthes cinctipes</name>
    <name type="common">Flat porcelain crab</name>
    <dbReference type="NCBI Taxonomy" id="88211"/>
    <lineage>
        <taxon>Eukaryota</taxon>
        <taxon>Metazoa</taxon>
        <taxon>Ecdysozoa</taxon>
        <taxon>Arthropoda</taxon>
        <taxon>Crustacea</taxon>
        <taxon>Multicrustacea</taxon>
        <taxon>Malacostraca</taxon>
        <taxon>Eumalacostraca</taxon>
        <taxon>Eucarida</taxon>
        <taxon>Decapoda</taxon>
        <taxon>Pleocyemata</taxon>
        <taxon>Anomura</taxon>
        <taxon>Galatheoidea</taxon>
        <taxon>Porcellanidae</taxon>
        <taxon>Petrolisthes</taxon>
    </lineage>
</organism>
<feature type="compositionally biased region" description="Pro residues" evidence="1">
    <location>
        <begin position="41"/>
        <end position="53"/>
    </location>
</feature>
<gene>
    <name evidence="2" type="ORF">Pcinc_040820</name>
</gene>
<sequence>MALDLRSPWITNMGEDSGETEDPLLSPTSPVSTPTLMTPTWPSPNLPPSPMARPPARRNTDQLATFDWEAVGGQRRGQEQEEVEEEEGGGTAVGPLAKPHPGAKRLSGIQS</sequence>
<feature type="compositionally biased region" description="Low complexity" evidence="1">
    <location>
        <begin position="23"/>
        <end position="40"/>
    </location>
</feature>
<dbReference type="EMBL" id="JAWQEG010007338">
    <property type="protein sequence ID" value="KAK3852604.1"/>
    <property type="molecule type" value="Genomic_DNA"/>
</dbReference>
<dbReference type="Proteomes" id="UP001286313">
    <property type="component" value="Unassembled WGS sequence"/>
</dbReference>
<dbReference type="AlphaFoldDB" id="A0AAE1BNV0"/>
<evidence type="ECO:0000256" key="1">
    <source>
        <dbReference type="SAM" id="MobiDB-lite"/>
    </source>
</evidence>
<protein>
    <submittedName>
        <fullName evidence="2">Uncharacterized protein</fullName>
    </submittedName>
</protein>
<keyword evidence="3" id="KW-1185">Reference proteome</keyword>
<reference evidence="2" key="1">
    <citation type="submission" date="2023-10" db="EMBL/GenBank/DDBJ databases">
        <title>Genome assemblies of two species of porcelain crab, Petrolisthes cinctipes and Petrolisthes manimaculis (Anomura: Porcellanidae).</title>
        <authorList>
            <person name="Angst P."/>
        </authorList>
    </citation>
    <scope>NUCLEOTIDE SEQUENCE</scope>
    <source>
        <strain evidence="2">PB745_01</strain>
        <tissue evidence="2">Gill</tissue>
    </source>
</reference>
<feature type="region of interest" description="Disordered" evidence="1">
    <location>
        <begin position="1"/>
        <end position="111"/>
    </location>
</feature>
<accession>A0AAE1BNV0</accession>